<gene>
    <name evidence="3" type="ORF">CVT24_004359</name>
</gene>
<dbReference type="PANTHER" id="PTHR46564:SF1">
    <property type="entry name" value="TRANSPOSASE"/>
    <property type="match status" value="1"/>
</dbReference>
<dbReference type="InParanoid" id="A0A409YBF4"/>
<evidence type="ECO:0008006" key="5">
    <source>
        <dbReference type="Google" id="ProtNLM"/>
    </source>
</evidence>
<comment type="caution">
    <text evidence="3">The sequence shown here is derived from an EMBL/GenBank/DDBJ whole genome shotgun (WGS) entry which is preliminary data.</text>
</comment>
<dbReference type="Gene3D" id="3.30.420.10">
    <property type="entry name" value="Ribonuclease H-like superfamily/Ribonuclease H"/>
    <property type="match status" value="1"/>
</dbReference>
<dbReference type="GO" id="GO:0003676">
    <property type="term" value="F:nucleic acid binding"/>
    <property type="evidence" value="ECO:0007669"/>
    <property type="project" value="InterPro"/>
</dbReference>
<dbReference type="OrthoDB" id="2266637at2759"/>
<dbReference type="InterPro" id="IPR036397">
    <property type="entry name" value="RNaseH_sf"/>
</dbReference>
<dbReference type="InterPro" id="IPR047655">
    <property type="entry name" value="Transpos_IS630-like"/>
</dbReference>
<sequence length="313" mass="36130">MILKLSLIHGYKQKKIRTITGVSIRSIKRIRTNWRRTGAVIQIPAVKGRCRILNAFEVSFLEGCIEQKPDLLLSELQDRLKGSCGVDVSPVTIWRSLKRRGFSRKRATKPAIERDEDDRANYHLIIGSFYEPEQLVFVDESAFDRRVAGRRYVWAPTGNRGRRRDFFIRGIRYSILPALSLDGIIALEVLDEPFTSESFRDFIALLLERMNPWPERNSVIIMDNAKIHKSVEIEEMVRNRGMRIVFLPAYSPDLNPIEEAFSSIKNWLRTNRDYVLLELTGQGGDPYRVIWDAVYSVTPQKAAGWFAHSGYII</sequence>
<feature type="domain" description="Tc1-like transposase DDE" evidence="1">
    <location>
        <begin position="134"/>
        <end position="273"/>
    </location>
</feature>
<proteinExistence type="predicted"/>
<dbReference type="EMBL" id="NHTK01001316">
    <property type="protein sequence ID" value="PPR00338.1"/>
    <property type="molecule type" value="Genomic_DNA"/>
</dbReference>
<dbReference type="SUPFAM" id="SSF53098">
    <property type="entry name" value="Ribonuclease H-like"/>
    <property type="match status" value="1"/>
</dbReference>
<accession>A0A409YBF4</accession>
<name>A0A409YBF4_9AGAR</name>
<evidence type="ECO:0000313" key="3">
    <source>
        <dbReference type="EMBL" id="PPR00338.1"/>
    </source>
</evidence>
<dbReference type="InterPro" id="IPR038717">
    <property type="entry name" value="Tc1-like_DDE_dom"/>
</dbReference>
<dbReference type="NCBIfam" id="NF033545">
    <property type="entry name" value="transpos_IS630"/>
    <property type="match status" value="1"/>
</dbReference>
<feature type="domain" description="Winged helix-turn helix" evidence="2">
    <location>
        <begin position="74"/>
        <end position="121"/>
    </location>
</feature>
<dbReference type="AlphaFoldDB" id="A0A409YBF4"/>
<evidence type="ECO:0000313" key="4">
    <source>
        <dbReference type="Proteomes" id="UP000284842"/>
    </source>
</evidence>
<dbReference type="InterPro" id="IPR012337">
    <property type="entry name" value="RNaseH-like_sf"/>
</dbReference>
<dbReference type="Proteomes" id="UP000284842">
    <property type="component" value="Unassembled WGS sequence"/>
</dbReference>
<dbReference type="PANTHER" id="PTHR46564">
    <property type="entry name" value="TRANSPOSASE"/>
    <property type="match status" value="1"/>
</dbReference>
<dbReference type="Pfam" id="PF13358">
    <property type="entry name" value="DDE_3"/>
    <property type="match status" value="1"/>
</dbReference>
<dbReference type="InterPro" id="IPR009057">
    <property type="entry name" value="Homeodomain-like_sf"/>
</dbReference>
<dbReference type="Pfam" id="PF13592">
    <property type="entry name" value="HTH_33"/>
    <property type="match status" value="1"/>
</dbReference>
<evidence type="ECO:0000259" key="1">
    <source>
        <dbReference type="Pfam" id="PF13358"/>
    </source>
</evidence>
<dbReference type="SUPFAM" id="SSF46689">
    <property type="entry name" value="Homeodomain-like"/>
    <property type="match status" value="1"/>
</dbReference>
<protein>
    <recommendedName>
        <fullName evidence="5">Tc1-like transposase DDE domain-containing protein</fullName>
    </recommendedName>
</protein>
<reference evidence="3 4" key="1">
    <citation type="journal article" date="2018" name="Evol. Lett.">
        <title>Horizontal gene cluster transfer increased hallucinogenic mushroom diversity.</title>
        <authorList>
            <person name="Reynolds H.T."/>
            <person name="Vijayakumar V."/>
            <person name="Gluck-Thaler E."/>
            <person name="Korotkin H.B."/>
            <person name="Matheny P.B."/>
            <person name="Slot J.C."/>
        </authorList>
    </citation>
    <scope>NUCLEOTIDE SEQUENCE [LARGE SCALE GENOMIC DNA]</scope>
    <source>
        <strain evidence="3 4">2629</strain>
    </source>
</reference>
<dbReference type="STRING" id="181874.A0A409YBF4"/>
<keyword evidence="4" id="KW-1185">Reference proteome</keyword>
<dbReference type="InterPro" id="IPR025959">
    <property type="entry name" value="Winged_HTH_dom"/>
</dbReference>
<evidence type="ECO:0000259" key="2">
    <source>
        <dbReference type="Pfam" id="PF13592"/>
    </source>
</evidence>
<organism evidence="3 4">
    <name type="scientific">Panaeolus cyanescens</name>
    <dbReference type="NCBI Taxonomy" id="181874"/>
    <lineage>
        <taxon>Eukaryota</taxon>
        <taxon>Fungi</taxon>
        <taxon>Dikarya</taxon>
        <taxon>Basidiomycota</taxon>
        <taxon>Agaricomycotina</taxon>
        <taxon>Agaricomycetes</taxon>
        <taxon>Agaricomycetidae</taxon>
        <taxon>Agaricales</taxon>
        <taxon>Agaricineae</taxon>
        <taxon>Galeropsidaceae</taxon>
        <taxon>Panaeolus</taxon>
    </lineage>
</organism>